<keyword evidence="10" id="KW-0472">Membrane</keyword>
<keyword evidence="5 9" id="KW-0560">Oxidoreductase</keyword>
<dbReference type="CDD" id="cd11058">
    <property type="entry name" value="CYP60B-like"/>
    <property type="match status" value="1"/>
</dbReference>
<name>A0A1W2TCV4_ROSNE</name>
<dbReference type="OrthoDB" id="1470350at2759"/>
<dbReference type="InterPro" id="IPR017972">
    <property type="entry name" value="Cyt_P450_CS"/>
</dbReference>
<organism evidence="11">
    <name type="scientific">Rosellinia necatrix</name>
    <name type="common">White root-rot fungus</name>
    <dbReference type="NCBI Taxonomy" id="77044"/>
    <lineage>
        <taxon>Eukaryota</taxon>
        <taxon>Fungi</taxon>
        <taxon>Dikarya</taxon>
        <taxon>Ascomycota</taxon>
        <taxon>Pezizomycotina</taxon>
        <taxon>Sordariomycetes</taxon>
        <taxon>Xylariomycetidae</taxon>
        <taxon>Xylariales</taxon>
        <taxon>Xylariaceae</taxon>
        <taxon>Rosellinia</taxon>
    </lineage>
</organism>
<dbReference type="PRINTS" id="PR00385">
    <property type="entry name" value="P450"/>
</dbReference>
<dbReference type="PROSITE" id="PS00086">
    <property type="entry name" value="CYTOCHROME_P450"/>
    <property type="match status" value="1"/>
</dbReference>
<comment type="cofactor">
    <cofactor evidence="1 8">
        <name>heme</name>
        <dbReference type="ChEBI" id="CHEBI:30413"/>
    </cofactor>
</comment>
<evidence type="ECO:0000256" key="4">
    <source>
        <dbReference type="ARBA" id="ARBA00022723"/>
    </source>
</evidence>
<dbReference type="GO" id="GO:0020037">
    <property type="term" value="F:heme binding"/>
    <property type="evidence" value="ECO:0007669"/>
    <property type="project" value="InterPro"/>
</dbReference>
<keyword evidence="3 8" id="KW-0349">Heme</keyword>
<evidence type="ECO:0000256" key="7">
    <source>
        <dbReference type="ARBA" id="ARBA00023033"/>
    </source>
</evidence>
<accession>A0A1W2TCV4</accession>
<dbReference type="STRING" id="77044.A0A1W2TCV4"/>
<dbReference type="PANTHER" id="PTHR24305">
    <property type="entry name" value="CYTOCHROME P450"/>
    <property type="match status" value="1"/>
</dbReference>
<dbReference type="GO" id="GO:0005506">
    <property type="term" value="F:iron ion binding"/>
    <property type="evidence" value="ECO:0007669"/>
    <property type="project" value="InterPro"/>
</dbReference>
<dbReference type="GO" id="GO:0004497">
    <property type="term" value="F:monooxygenase activity"/>
    <property type="evidence" value="ECO:0007669"/>
    <property type="project" value="UniProtKB-KW"/>
</dbReference>
<keyword evidence="6 8" id="KW-0408">Iron</keyword>
<comment type="similarity">
    <text evidence="2 9">Belongs to the cytochrome P450 family.</text>
</comment>
<dbReference type="GO" id="GO:0016705">
    <property type="term" value="F:oxidoreductase activity, acting on paired donors, with incorporation or reduction of molecular oxygen"/>
    <property type="evidence" value="ECO:0007669"/>
    <property type="project" value="InterPro"/>
</dbReference>
<dbReference type="Gene3D" id="1.10.630.10">
    <property type="entry name" value="Cytochrome P450"/>
    <property type="match status" value="1"/>
</dbReference>
<gene>
    <name evidence="11" type="ORF">SAMD00023353_1400770</name>
</gene>
<evidence type="ECO:0000256" key="8">
    <source>
        <dbReference type="PIRSR" id="PIRSR602401-1"/>
    </source>
</evidence>
<reference evidence="11" key="1">
    <citation type="submission" date="2016-03" db="EMBL/GenBank/DDBJ databases">
        <title>Draft genome sequence of Rosellinia necatrix.</title>
        <authorList>
            <person name="Kanematsu S."/>
        </authorList>
    </citation>
    <scope>NUCLEOTIDE SEQUENCE [LARGE SCALE GENOMIC DNA]</scope>
    <source>
        <strain evidence="11">W97</strain>
    </source>
</reference>
<dbReference type="AlphaFoldDB" id="A0A1W2TCV4"/>
<evidence type="ECO:0000256" key="10">
    <source>
        <dbReference type="SAM" id="Phobius"/>
    </source>
</evidence>
<sequence length="514" mass="58836">MADFTRPFTSALGGVDLTSWQGIGRLALGLTVLGFIRLCLVAVYNLYFHPLRHIPGPPLWIAINGLRSLYKMRGILEFKYAEFHEKYGEVVRVNADEVAFIRPEAWKDIYGHGHAEFPKHFPGLKLDTKKIVFSSSKDHFRYRRAMLPAFSDKALRLQEPLIRVYIDLLVKRLREMSEVGKPVNMVRWYNFTTFDLIADLAYGTPLQGLAEGKSNAWLDNIGNIIKLLPIMAFGSMFPLVGSAMQFLAGPQIRNAEKRHYAFASQMTMDRIYHKKQPDRGDFMDFMLRSRGQPHEMKDDELASNADLIMLAGSETTATLLSGTTYWLLKTPHALKKVVQEVRESFKSDEEITFDDARAKLPYMMACLQEGLRIFPPLPLGMLRIVPEGPPVQIAGVTIPGKTQVSVPQFAAFHSERNYHRPAEFIPERWLPESTMDPNSPFFNDRREIHKPFSVGRRDCIGQNLAMHEMRSILAKVLWNFDLTLDESSKNWHDQKILALWVKPPLQVHIKQRAV</sequence>
<dbReference type="EMBL" id="DF977459">
    <property type="protein sequence ID" value="GAP85787.1"/>
    <property type="molecule type" value="Genomic_DNA"/>
</dbReference>
<proteinExistence type="inferred from homology"/>
<dbReference type="InterPro" id="IPR050121">
    <property type="entry name" value="Cytochrome_P450_monoxygenase"/>
</dbReference>
<keyword evidence="10" id="KW-1133">Transmembrane helix</keyword>
<dbReference type="OMA" id="YHYWVAT"/>
<dbReference type="PRINTS" id="PR00463">
    <property type="entry name" value="EP450I"/>
</dbReference>
<evidence type="ECO:0000256" key="1">
    <source>
        <dbReference type="ARBA" id="ARBA00001971"/>
    </source>
</evidence>
<keyword evidence="10" id="KW-0812">Transmembrane</keyword>
<evidence type="ECO:0000313" key="11">
    <source>
        <dbReference type="EMBL" id="GAP85787.1"/>
    </source>
</evidence>
<evidence type="ECO:0000256" key="5">
    <source>
        <dbReference type="ARBA" id="ARBA00023002"/>
    </source>
</evidence>
<evidence type="ECO:0000256" key="9">
    <source>
        <dbReference type="RuleBase" id="RU000461"/>
    </source>
</evidence>
<dbReference type="InterPro" id="IPR002401">
    <property type="entry name" value="Cyt_P450_E_grp-I"/>
</dbReference>
<feature type="binding site" description="axial binding residue" evidence="8">
    <location>
        <position position="459"/>
    </location>
    <ligand>
        <name>heme</name>
        <dbReference type="ChEBI" id="CHEBI:30413"/>
    </ligand>
    <ligandPart>
        <name>Fe</name>
        <dbReference type="ChEBI" id="CHEBI:18248"/>
    </ligandPart>
</feature>
<keyword evidence="7 9" id="KW-0503">Monooxygenase</keyword>
<dbReference type="Pfam" id="PF00067">
    <property type="entry name" value="p450"/>
    <property type="match status" value="1"/>
</dbReference>
<dbReference type="SUPFAM" id="SSF48264">
    <property type="entry name" value="Cytochrome P450"/>
    <property type="match status" value="1"/>
</dbReference>
<evidence type="ECO:0000256" key="6">
    <source>
        <dbReference type="ARBA" id="ARBA00023004"/>
    </source>
</evidence>
<keyword evidence="12" id="KW-1185">Reference proteome</keyword>
<evidence type="ECO:0000313" key="12">
    <source>
        <dbReference type="Proteomes" id="UP000054516"/>
    </source>
</evidence>
<protein>
    <submittedName>
        <fullName evidence="11">Putative cytochrome P450 monooxygenase</fullName>
    </submittedName>
</protein>
<dbReference type="PANTHER" id="PTHR24305:SF230">
    <property type="entry name" value="P450, PUTATIVE (EUROFUNG)-RELATED"/>
    <property type="match status" value="1"/>
</dbReference>
<keyword evidence="4 8" id="KW-0479">Metal-binding</keyword>
<dbReference type="Proteomes" id="UP000054516">
    <property type="component" value="Unassembled WGS sequence"/>
</dbReference>
<dbReference type="InterPro" id="IPR036396">
    <property type="entry name" value="Cyt_P450_sf"/>
</dbReference>
<evidence type="ECO:0000256" key="2">
    <source>
        <dbReference type="ARBA" id="ARBA00010617"/>
    </source>
</evidence>
<feature type="transmembrane region" description="Helical" evidence="10">
    <location>
        <begin position="26"/>
        <end position="47"/>
    </location>
</feature>
<dbReference type="InterPro" id="IPR001128">
    <property type="entry name" value="Cyt_P450"/>
</dbReference>
<evidence type="ECO:0000256" key="3">
    <source>
        <dbReference type="ARBA" id="ARBA00022617"/>
    </source>
</evidence>